<feature type="compositionally biased region" description="Basic residues" evidence="7">
    <location>
        <begin position="876"/>
        <end position="887"/>
    </location>
</feature>
<feature type="domain" description="NFACT protein C-terminal" evidence="9">
    <location>
        <begin position="982"/>
        <end position="1089"/>
    </location>
</feature>
<dbReference type="AlphaFoldDB" id="A0A0D2K0I8"/>
<feature type="compositionally biased region" description="Basic and acidic residues" evidence="7">
    <location>
        <begin position="940"/>
        <end position="954"/>
    </location>
</feature>
<keyword evidence="4 6" id="KW-0175">Coiled coil</keyword>
<feature type="region of interest" description="Disordered" evidence="7">
    <location>
        <begin position="269"/>
        <end position="288"/>
    </location>
</feature>
<reference evidence="10 11" key="1">
    <citation type="submission" date="2015-01" db="EMBL/GenBank/DDBJ databases">
        <title>The Genome Sequence of Fonsecaea multimorphosa CBS 102226.</title>
        <authorList>
            <consortium name="The Broad Institute Genomics Platform"/>
            <person name="Cuomo C."/>
            <person name="de Hoog S."/>
            <person name="Gorbushina A."/>
            <person name="Stielow B."/>
            <person name="Teixiera M."/>
            <person name="Abouelleil A."/>
            <person name="Chapman S.B."/>
            <person name="Priest M."/>
            <person name="Young S.K."/>
            <person name="Wortman J."/>
            <person name="Nusbaum C."/>
            <person name="Birren B."/>
        </authorList>
    </citation>
    <scope>NUCLEOTIDE SEQUENCE [LARGE SCALE GENOMIC DNA]</scope>
    <source>
        <strain evidence="10 11">CBS 102226</strain>
    </source>
</reference>
<dbReference type="Pfam" id="PF05670">
    <property type="entry name" value="NFACT-R_1"/>
    <property type="match status" value="1"/>
</dbReference>
<dbReference type="GO" id="GO:1990112">
    <property type="term" value="C:RQC complex"/>
    <property type="evidence" value="ECO:0007669"/>
    <property type="project" value="TreeGrafter"/>
</dbReference>
<feature type="region of interest" description="Disordered" evidence="7">
    <location>
        <begin position="440"/>
        <end position="478"/>
    </location>
</feature>
<dbReference type="PANTHER" id="PTHR15239:SF6">
    <property type="entry name" value="RIBOSOME QUALITY CONTROL COMPLEX SUBUNIT NEMF"/>
    <property type="match status" value="1"/>
</dbReference>
<dbReference type="FunFam" id="2.30.310.10:FF:000003">
    <property type="entry name" value="Zinc knuckle domain containing protein"/>
    <property type="match status" value="1"/>
</dbReference>
<dbReference type="GO" id="GO:0043023">
    <property type="term" value="F:ribosomal large subunit binding"/>
    <property type="evidence" value="ECO:0007669"/>
    <property type="project" value="TreeGrafter"/>
</dbReference>
<sequence length="1128" mass="123753">MKQRFSSLDVKVIANELSTSLTGLRLSNVYDLSSRIFLFKFAKPGKREQLLLDSGFRCHLTSFSRTAATQPSAFVSRLRHYLKSKRVTGVAQVGTDRVIEILFSDGLYRLFLEFFAAGNIVVTDADLNVLALQRQVNEGDADVDVKLGGKYTLEPKQNFHGVPPISEERVKEVLQKAVERSKAAKEVGGKKAKRAKGVDDLGKALSAGFPEFPQHLLEHAFRQAGVDTTLKADDVLGDQESLRSVMSALAIADQIFKSLEAGQSKGYIIAKQKSPPSGDAESPGAQEPTRESFLYDDFHPFRPSQFENRPGIHILEFDGFNRTVDEFYSSIESQKLESRLTEREEMAKRKLQVAKDEHEKRLMGLQQVQELHVRKAQAIEANTHRVEEACAAVNGLIAQGMDWVDIGKLIENEQQRGNVVAQMVKLPLKLEENTVTLLLDEPGFDEGYESDEDDETDEEVESDEEAEETPGRGGTSTDKRLAIDIDLALSPWANARQYYDQKKSAAVKEKKTVEASAKALKSAEQKIDADLKKGLKQEKAVLRPARKQFWFEKFLYFISSDGYLVIGGKDAQQNELLYRRYLKKGDVYVHADLQGASSVIVKNNPRTPDAPIPPSTLSQAGTLTVCTSSAWDSKALMGAWWVNADQVSKTAPTGEYLVTGGFVIRGHKNQLAPSQLLLGFGVLWLISEESRVNHGKHRLERTESMLPGEAEALANDVRGLSIENEDVSEEAGSDHGQAVPDVEDAADAAVEEEEDDDHGAALDQAVEQPGHGDGDGDGDEHDSEEAEEAEEAEEERSNPLQVNPAPSHQGTKEDDFDMPSIEIEEDGTKEQPSDEASHGEEESEDIPPTQPSTGASTPASSSQQATAKSKSTQLARGKRSKLKRAQKKYADQDEEDRALAMQLLGSNRTQQRKEEAEAERAAREAKAQADKERRRAQHAKAAEKERLRRERLEKAAANGGAGAADLDEDDELSKEQLEQERRELLDIDRLVPMPEPGDELLAAIPVVAPWTALTRQKYKIKLQPGNVKKGKVVREILGFWTSLAARGPKVVDEQSREKEKVWRRELDLLKEWRVEEIVGALPVKGCRIVQSGGLGGGLGGGSAGGGGGGKGGGGKGKGKAGGGGKKGR</sequence>
<feature type="compositionally biased region" description="Basic and acidic residues" evidence="7">
    <location>
        <begin position="911"/>
        <end position="933"/>
    </location>
</feature>
<feature type="compositionally biased region" description="Polar residues" evidence="7">
    <location>
        <begin position="798"/>
        <end position="809"/>
    </location>
</feature>
<dbReference type="Pfam" id="PF11923">
    <property type="entry name" value="NFACT-C"/>
    <property type="match status" value="1"/>
</dbReference>
<dbReference type="GO" id="GO:0005737">
    <property type="term" value="C:cytoplasm"/>
    <property type="evidence" value="ECO:0007669"/>
    <property type="project" value="UniProtKB-SubCell"/>
</dbReference>
<dbReference type="GeneID" id="27713426"/>
<evidence type="ECO:0000259" key="8">
    <source>
        <dbReference type="Pfam" id="PF05670"/>
    </source>
</evidence>
<evidence type="ECO:0000256" key="6">
    <source>
        <dbReference type="SAM" id="Coils"/>
    </source>
</evidence>
<evidence type="ECO:0000313" key="10">
    <source>
        <dbReference type="EMBL" id="KIX96414.1"/>
    </source>
</evidence>
<evidence type="ECO:0000256" key="7">
    <source>
        <dbReference type="SAM" id="MobiDB-lite"/>
    </source>
</evidence>
<evidence type="ECO:0000256" key="1">
    <source>
        <dbReference type="ARBA" id="ARBA00004496"/>
    </source>
</evidence>
<comment type="similarity">
    <text evidence="2">Belongs to the NEMF family.</text>
</comment>
<keyword evidence="3" id="KW-0963">Cytoplasm</keyword>
<gene>
    <name evidence="10" type="ORF">Z520_07680</name>
</gene>
<evidence type="ECO:0000313" key="11">
    <source>
        <dbReference type="Proteomes" id="UP000053411"/>
    </source>
</evidence>
<feature type="compositionally biased region" description="Acidic residues" evidence="7">
    <location>
        <begin position="775"/>
        <end position="794"/>
    </location>
</feature>
<dbReference type="GO" id="GO:0000049">
    <property type="term" value="F:tRNA binding"/>
    <property type="evidence" value="ECO:0007669"/>
    <property type="project" value="TreeGrafter"/>
</dbReference>
<feature type="region of interest" description="Disordered" evidence="7">
    <location>
        <begin position="765"/>
        <end position="975"/>
    </location>
</feature>
<dbReference type="OrthoDB" id="207084at2759"/>
<feature type="compositionally biased region" description="Acidic residues" evidence="7">
    <location>
        <begin position="442"/>
        <end position="468"/>
    </location>
</feature>
<feature type="coiled-coil region" evidence="6">
    <location>
        <begin position="337"/>
        <end position="368"/>
    </location>
</feature>
<evidence type="ECO:0000259" key="9">
    <source>
        <dbReference type="Pfam" id="PF11923"/>
    </source>
</evidence>
<feature type="compositionally biased region" description="Acidic residues" evidence="7">
    <location>
        <begin position="814"/>
        <end position="825"/>
    </location>
</feature>
<organism evidence="10 11">
    <name type="scientific">Fonsecaea multimorphosa CBS 102226</name>
    <dbReference type="NCBI Taxonomy" id="1442371"/>
    <lineage>
        <taxon>Eukaryota</taxon>
        <taxon>Fungi</taxon>
        <taxon>Dikarya</taxon>
        <taxon>Ascomycota</taxon>
        <taxon>Pezizomycotina</taxon>
        <taxon>Eurotiomycetes</taxon>
        <taxon>Chaetothyriomycetidae</taxon>
        <taxon>Chaetothyriales</taxon>
        <taxon>Herpotrichiellaceae</taxon>
        <taxon>Fonsecaea</taxon>
    </lineage>
</organism>
<feature type="compositionally biased region" description="Low complexity" evidence="7">
    <location>
        <begin position="851"/>
        <end position="873"/>
    </location>
</feature>
<comment type="subcellular location">
    <subcellularLocation>
        <location evidence="1">Cytoplasm</location>
    </subcellularLocation>
</comment>
<proteinExistence type="inferred from homology"/>
<evidence type="ECO:0000256" key="4">
    <source>
        <dbReference type="ARBA" id="ARBA00023054"/>
    </source>
</evidence>
<feature type="compositionally biased region" description="Basic and acidic residues" evidence="7">
    <location>
        <begin position="826"/>
        <end position="840"/>
    </location>
</feature>
<feature type="domain" description="NFACT RNA-binding" evidence="8">
    <location>
        <begin position="553"/>
        <end position="666"/>
    </location>
</feature>
<dbReference type="RefSeq" id="XP_016630537.1">
    <property type="nucleotide sequence ID" value="XM_016778177.1"/>
</dbReference>
<dbReference type="InterPro" id="IPR008532">
    <property type="entry name" value="NFACT_RNA-bd"/>
</dbReference>
<dbReference type="EMBL" id="KN848077">
    <property type="protein sequence ID" value="KIX96414.1"/>
    <property type="molecule type" value="Genomic_DNA"/>
</dbReference>
<evidence type="ECO:0000256" key="5">
    <source>
        <dbReference type="ARBA" id="ARBA00070414"/>
    </source>
</evidence>
<dbReference type="PANTHER" id="PTHR15239">
    <property type="entry name" value="NUCLEAR EXPORT MEDIATOR FACTOR NEMF"/>
    <property type="match status" value="1"/>
</dbReference>
<protein>
    <recommendedName>
        <fullName evidence="5">Ribosome quality control complex subunit 2</fullName>
    </recommendedName>
</protein>
<dbReference type="Pfam" id="PF05833">
    <property type="entry name" value="NFACT_N"/>
    <property type="match status" value="1"/>
</dbReference>
<dbReference type="GO" id="GO:1990116">
    <property type="term" value="P:ribosome-associated ubiquitin-dependent protein catabolic process"/>
    <property type="evidence" value="ECO:0007669"/>
    <property type="project" value="TreeGrafter"/>
</dbReference>
<feature type="region of interest" description="Disordered" evidence="7">
    <location>
        <begin position="1099"/>
        <end position="1128"/>
    </location>
</feature>
<evidence type="ECO:0000256" key="2">
    <source>
        <dbReference type="ARBA" id="ARBA00008318"/>
    </source>
</evidence>
<keyword evidence="11" id="KW-1185">Reference proteome</keyword>
<dbReference type="Gene3D" id="2.30.310.10">
    <property type="entry name" value="ibrinogen binding protein from staphylococcus aureus domain"/>
    <property type="match status" value="1"/>
</dbReference>
<dbReference type="GO" id="GO:0072344">
    <property type="term" value="P:rescue of stalled ribosome"/>
    <property type="evidence" value="ECO:0007669"/>
    <property type="project" value="TreeGrafter"/>
</dbReference>
<dbReference type="InterPro" id="IPR021846">
    <property type="entry name" value="NFACT-C"/>
</dbReference>
<accession>A0A0D2K0I8</accession>
<evidence type="ECO:0000256" key="3">
    <source>
        <dbReference type="ARBA" id="ARBA00022490"/>
    </source>
</evidence>
<dbReference type="VEuPathDB" id="FungiDB:Z520_07680"/>
<name>A0A0D2K0I8_9EURO</name>
<dbReference type="Proteomes" id="UP000053411">
    <property type="component" value="Unassembled WGS sequence"/>
</dbReference>
<dbReference type="STRING" id="1442371.A0A0D2K0I8"/>
<dbReference type="InterPro" id="IPR051608">
    <property type="entry name" value="RQC_Subunit_NEMF"/>
</dbReference>